<organism evidence="2 3">
    <name type="scientific">Prosthecobacter vanneervenii</name>
    <dbReference type="NCBI Taxonomy" id="48466"/>
    <lineage>
        <taxon>Bacteria</taxon>
        <taxon>Pseudomonadati</taxon>
        <taxon>Verrucomicrobiota</taxon>
        <taxon>Verrucomicrobiia</taxon>
        <taxon>Verrucomicrobiales</taxon>
        <taxon>Verrucomicrobiaceae</taxon>
        <taxon>Prosthecobacter</taxon>
    </lineage>
</organism>
<comment type="caution">
    <text evidence="2">The sequence shown here is derived from an EMBL/GenBank/DDBJ whole genome shotgun (WGS) entry which is preliminary data.</text>
</comment>
<keyword evidence="1" id="KW-0472">Membrane</keyword>
<keyword evidence="1" id="KW-0812">Transmembrane</keyword>
<evidence type="ECO:0000256" key="1">
    <source>
        <dbReference type="SAM" id="Phobius"/>
    </source>
</evidence>
<reference evidence="2 3" key="1">
    <citation type="submission" date="2020-08" db="EMBL/GenBank/DDBJ databases">
        <title>Genomic Encyclopedia of Type Strains, Phase IV (KMG-IV): sequencing the most valuable type-strain genomes for metagenomic binning, comparative biology and taxonomic classification.</title>
        <authorList>
            <person name="Goeker M."/>
        </authorList>
    </citation>
    <scope>NUCLEOTIDE SEQUENCE [LARGE SCALE GENOMIC DNA]</scope>
    <source>
        <strain evidence="2 3">DSM 12252</strain>
    </source>
</reference>
<accession>A0A7W7Y9S3</accession>
<dbReference type="EMBL" id="JACHIG010000003">
    <property type="protein sequence ID" value="MBB5032140.1"/>
    <property type="molecule type" value="Genomic_DNA"/>
</dbReference>
<feature type="transmembrane region" description="Helical" evidence="1">
    <location>
        <begin position="6"/>
        <end position="28"/>
    </location>
</feature>
<dbReference type="Proteomes" id="UP000590740">
    <property type="component" value="Unassembled WGS sequence"/>
</dbReference>
<protein>
    <submittedName>
        <fullName evidence="2">Uncharacterized protein</fullName>
    </submittedName>
</protein>
<name>A0A7W7Y9S3_9BACT</name>
<gene>
    <name evidence="2" type="ORF">HNQ65_001717</name>
</gene>
<evidence type="ECO:0000313" key="2">
    <source>
        <dbReference type="EMBL" id="MBB5032140.1"/>
    </source>
</evidence>
<keyword evidence="1" id="KW-1133">Transmembrane helix</keyword>
<sequence>MSEVEGVRAAWGNLVFVALHGAVGAYYIRPPSPC</sequence>
<keyword evidence="3" id="KW-1185">Reference proteome</keyword>
<dbReference type="AlphaFoldDB" id="A0A7W7Y9S3"/>
<proteinExistence type="predicted"/>
<evidence type="ECO:0000313" key="3">
    <source>
        <dbReference type="Proteomes" id="UP000590740"/>
    </source>
</evidence>